<feature type="signal peptide" evidence="1">
    <location>
        <begin position="1"/>
        <end position="21"/>
    </location>
</feature>
<accession>A0ABP7LHU1</accession>
<name>A0ABP7LHU1_9GAMM</name>
<proteinExistence type="predicted"/>
<dbReference type="PANTHER" id="PTHR41247:SF1">
    <property type="entry name" value="HTH-TYPE TRANSCRIPTIONAL REPRESSOR YCNK"/>
    <property type="match status" value="1"/>
</dbReference>
<dbReference type="PROSITE" id="PS51257">
    <property type="entry name" value="PROKAR_LIPOPROTEIN"/>
    <property type="match status" value="1"/>
</dbReference>
<gene>
    <name evidence="2" type="ORF">GCM10022228_08010</name>
</gene>
<dbReference type="Pfam" id="PF05573">
    <property type="entry name" value="NosL"/>
    <property type="match status" value="1"/>
</dbReference>
<keyword evidence="1" id="KW-0732">Signal</keyword>
<organism evidence="2 3">
    <name type="scientific">Halomonas cibimaris</name>
    <dbReference type="NCBI Taxonomy" id="657012"/>
    <lineage>
        <taxon>Bacteria</taxon>
        <taxon>Pseudomonadati</taxon>
        <taxon>Pseudomonadota</taxon>
        <taxon>Gammaproteobacteria</taxon>
        <taxon>Oceanospirillales</taxon>
        <taxon>Halomonadaceae</taxon>
        <taxon>Halomonas</taxon>
    </lineage>
</organism>
<dbReference type="Gene3D" id="3.30.70.2060">
    <property type="match status" value="1"/>
</dbReference>
<dbReference type="PANTHER" id="PTHR41247">
    <property type="entry name" value="HTH-TYPE TRANSCRIPTIONAL REPRESSOR YCNK"/>
    <property type="match status" value="1"/>
</dbReference>
<dbReference type="Proteomes" id="UP001500133">
    <property type="component" value="Unassembled WGS sequence"/>
</dbReference>
<reference evidence="3" key="1">
    <citation type="journal article" date="2019" name="Int. J. Syst. Evol. Microbiol.">
        <title>The Global Catalogue of Microorganisms (GCM) 10K type strain sequencing project: providing services to taxonomists for standard genome sequencing and annotation.</title>
        <authorList>
            <consortium name="The Broad Institute Genomics Platform"/>
            <consortium name="The Broad Institute Genome Sequencing Center for Infectious Disease"/>
            <person name="Wu L."/>
            <person name="Ma J."/>
        </authorList>
    </citation>
    <scope>NUCLEOTIDE SEQUENCE [LARGE SCALE GENOMIC DNA]</scope>
    <source>
        <strain evidence="3">JCM 16914</strain>
    </source>
</reference>
<dbReference type="InterPro" id="IPR008719">
    <property type="entry name" value="N2O_reductase_NosL"/>
</dbReference>
<sequence length="179" mass="18824">MPRLSRFFFLAGLLAAALVLAGCGESAPETLAAPEPIASGDSCHVCGMTVAAHPGPKGEAFMSADARALKFCSTAELLTFLRQPENEAQLSHAYVHDMGATDWNSPADEAFIRAREAVYVLGHSRRGSMGHTLAPFADKNAAEAFIKDHGGKIVGFDDITLEQLANLGGGATPSHTTSR</sequence>
<protein>
    <submittedName>
        <fullName evidence="2">Nitrous oxide reductase accessory protein NosL</fullName>
    </submittedName>
</protein>
<dbReference type="RefSeq" id="WP_344702524.1">
    <property type="nucleotide sequence ID" value="NZ_BAAAZT010000030.1"/>
</dbReference>
<comment type="caution">
    <text evidence="2">The sequence shown here is derived from an EMBL/GenBank/DDBJ whole genome shotgun (WGS) entry which is preliminary data.</text>
</comment>
<dbReference type="SUPFAM" id="SSF160387">
    <property type="entry name" value="NosL/MerB-like"/>
    <property type="match status" value="1"/>
</dbReference>
<evidence type="ECO:0000313" key="2">
    <source>
        <dbReference type="EMBL" id="GAA3899955.1"/>
    </source>
</evidence>
<dbReference type="Gene3D" id="3.30.70.2050">
    <property type="match status" value="1"/>
</dbReference>
<dbReference type="EMBL" id="BAAAZT010000030">
    <property type="protein sequence ID" value="GAA3899955.1"/>
    <property type="molecule type" value="Genomic_DNA"/>
</dbReference>
<evidence type="ECO:0000256" key="1">
    <source>
        <dbReference type="SAM" id="SignalP"/>
    </source>
</evidence>
<evidence type="ECO:0000313" key="3">
    <source>
        <dbReference type="Proteomes" id="UP001500133"/>
    </source>
</evidence>
<keyword evidence="3" id="KW-1185">Reference proteome</keyword>
<feature type="chain" id="PRO_5045196584" evidence="1">
    <location>
        <begin position="22"/>
        <end position="179"/>
    </location>
</feature>